<dbReference type="SUPFAM" id="SSF50182">
    <property type="entry name" value="Sm-like ribonucleoproteins"/>
    <property type="match status" value="1"/>
</dbReference>
<comment type="caution">
    <text evidence="7">The sequence shown here is derived from an EMBL/GenBank/DDBJ whole genome shotgun (WGS) entry which is preliminary data.</text>
</comment>
<dbReference type="Gene3D" id="2.30.30.60">
    <property type="match status" value="1"/>
</dbReference>
<dbReference type="InterPro" id="IPR006685">
    <property type="entry name" value="MscS_channel_2nd"/>
</dbReference>
<dbReference type="PANTHER" id="PTHR30566">
    <property type="entry name" value="YNAI-RELATED MECHANOSENSITIVE ION CHANNEL"/>
    <property type="match status" value="1"/>
</dbReference>
<feature type="domain" description="Mechanosensitive ion channel MscS" evidence="6">
    <location>
        <begin position="181"/>
        <end position="247"/>
    </location>
</feature>
<evidence type="ECO:0000256" key="5">
    <source>
        <dbReference type="SAM" id="Phobius"/>
    </source>
</evidence>
<dbReference type="Gene3D" id="1.10.287.1260">
    <property type="match status" value="1"/>
</dbReference>
<proteinExistence type="predicted"/>
<name>A0ABY2J233_9MICO</name>
<evidence type="ECO:0000259" key="6">
    <source>
        <dbReference type="Pfam" id="PF00924"/>
    </source>
</evidence>
<feature type="transmembrane region" description="Helical" evidence="5">
    <location>
        <begin position="159"/>
        <end position="178"/>
    </location>
</feature>
<dbReference type="InterPro" id="IPR023408">
    <property type="entry name" value="MscS_beta-dom_sf"/>
</dbReference>
<protein>
    <submittedName>
        <fullName evidence="7">Mechanosensitive ion channel family protein</fullName>
    </submittedName>
</protein>
<sequence>MPDLEGFIQTGYLVALAVAVVAAVAITAIVALVFRVVGRKEAWARTLVGLVRTPFRLTLLVGAIWTVHTLFLQTSEGIERLVDFFFRALFIAASTWLVCALLYFFEEVAAARYRIDVRDNRVARRVRTQLRMLRRIGVVVIVICAIGAVLLSIPGAATLGASLFASAGLLSVVAGLAAQSTLANVFAGIQLAFNNALRVDDVVIVETEWGKIEEITLTYVVVHIWDDRRMVLPSTYFTTNPFQNWTRHNSELLGAVEFDLDWRVDPAGMRVELDRIVAQTELWDGRVVVLQVTDAVGGFVRVRVLVSAADAPTLFDLRCLVRENLIDWLNTHNPEALPVGRMELRREPPRAEVPARAAPSAHPVTAPIGLFSGDENAKARAAEFTATIPVQEGPAEKR</sequence>
<reference evidence="7 8" key="1">
    <citation type="submission" date="2019-03" db="EMBL/GenBank/DDBJ databases">
        <title>Genomics of glacier-inhabiting Cryobacterium strains.</title>
        <authorList>
            <person name="Liu Q."/>
            <person name="Xin Y.-H."/>
        </authorList>
    </citation>
    <scope>NUCLEOTIDE SEQUENCE [LARGE SCALE GENOMIC DNA]</scope>
    <source>
        <strain evidence="7 8">TMT2-16</strain>
    </source>
</reference>
<keyword evidence="4 5" id="KW-0472">Membrane</keyword>
<dbReference type="PANTHER" id="PTHR30566:SF25">
    <property type="entry name" value="INNER MEMBRANE PROTEIN"/>
    <property type="match status" value="1"/>
</dbReference>
<accession>A0ABY2J233</accession>
<feature type="transmembrane region" description="Helical" evidence="5">
    <location>
        <begin position="12"/>
        <end position="34"/>
    </location>
</feature>
<evidence type="ECO:0000256" key="1">
    <source>
        <dbReference type="ARBA" id="ARBA00004370"/>
    </source>
</evidence>
<keyword evidence="8" id="KW-1185">Reference proteome</keyword>
<evidence type="ECO:0000313" key="7">
    <source>
        <dbReference type="EMBL" id="TFC98899.1"/>
    </source>
</evidence>
<keyword evidence="3 5" id="KW-1133">Transmembrane helix</keyword>
<organism evidence="7 8">
    <name type="scientific">Cryobacterium sandaracinum</name>
    <dbReference type="NCBI Taxonomy" id="1259247"/>
    <lineage>
        <taxon>Bacteria</taxon>
        <taxon>Bacillati</taxon>
        <taxon>Actinomycetota</taxon>
        <taxon>Actinomycetes</taxon>
        <taxon>Micrococcales</taxon>
        <taxon>Microbacteriaceae</taxon>
        <taxon>Cryobacterium</taxon>
    </lineage>
</organism>
<evidence type="ECO:0000256" key="4">
    <source>
        <dbReference type="ARBA" id="ARBA00023136"/>
    </source>
</evidence>
<evidence type="ECO:0000313" key="8">
    <source>
        <dbReference type="Proteomes" id="UP000297851"/>
    </source>
</evidence>
<feature type="transmembrane region" description="Helical" evidence="5">
    <location>
        <begin position="133"/>
        <end position="153"/>
    </location>
</feature>
<dbReference type="RefSeq" id="WP_134375391.1">
    <property type="nucleotide sequence ID" value="NZ_SOGO01000043.1"/>
</dbReference>
<dbReference type="Proteomes" id="UP000297851">
    <property type="component" value="Unassembled WGS sequence"/>
</dbReference>
<dbReference type="Pfam" id="PF00924">
    <property type="entry name" value="MS_channel_2nd"/>
    <property type="match status" value="1"/>
</dbReference>
<feature type="transmembrane region" description="Helical" evidence="5">
    <location>
        <begin position="55"/>
        <end position="72"/>
    </location>
</feature>
<gene>
    <name evidence="7" type="ORF">E3T25_16125</name>
</gene>
<dbReference type="EMBL" id="SOGO01000043">
    <property type="protein sequence ID" value="TFC98899.1"/>
    <property type="molecule type" value="Genomic_DNA"/>
</dbReference>
<evidence type="ECO:0000256" key="3">
    <source>
        <dbReference type="ARBA" id="ARBA00022989"/>
    </source>
</evidence>
<keyword evidence="2 5" id="KW-0812">Transmembrane</keyword>
<evidence type="ECO:0000256" key="2">
    <source>
        <dbReference type="ARBA" id="ARBA00022692"/>
    </source>
</evidence>
<comment type="subcellular location">
    <subcellularLocation>
        <location evidence="1">Membrane</location>
    </subcellularLocation>
</comment>
<feature type="transmembrane region" description="Helical" evidence="5">
    <location>
        <begin position="84"/>
        <end position="105"/>
    </location>
</feature>
<dbReference type="InterPro" id="IPR010920">
    <property type="entry name" value="LSM_dom_sf"/>
</dbReference>